<keyword evidence="2" id="KW-0812">Transmembrane</keyword>
<reference evidence="3" key="1">
    <citation type="journal article" date="2021" name="ISME J.">
        <title>Genomic evolution of the class Acidithiobacillia: deep-branching Proteobacteria living in extreme acidic conditions.</title>
        <authorList>
            <person name="Moya-Beltran A."/>
            <person name="Beard S."/>
            <person name="Rojas-Villalobos C."/>
            <person name="Issotta F."/>
            <person name="Gallardo Y."/>
            <person name="Ulloa R."/>
            <person name="Giaveno A."/>
            <person name="Degli Esposti M."/>
            <person name="Johnson D.B."/>
            <person name="Quatrini R."/>
        </authorList>
    </citation>
    <scope>NUCLEOTIDE SEQUENCE</scope>
    <source>
        <strain evidence="3">VAN18-1</strain>
    </source>
</reference>
<dbReference type="AlphaFoldDB" id="A0AAE2YQT3"/>
<dbReference type="Proteomes" id="UP001197378">
    <property type="component" value="Unassembled WGS sequence"/>
</dbReference>
<feature type="transmembrane region" description="Helical" evidence="2">
    <location>
        <begin position="12"/>
        <end position="30"/>
    </location>
</feature>
<comment type="caution">
    <text evidence="3">The sequence shown here is derived from an EMBL/GenBank/DDBJ whole genome shotgun (WGS) entry which is preliminary data.</text>
</comment>
<feature type="region of interest" description="Disordered" evidence="1">
    <location>
        <begin position="47"/>
        <end position="74"/>
    </location>
</feature>
<name>A0AAE2YQT3_9PROT</name>
<proteinExistence type="predicted"/>
<gene>
    <name evidence="3" type="ORF">HFQ13_08830</name>
</gene>
<protein>
    <submittedName>
        <fullName evidence="3">Uncharacterized protein</fullName>
    </submittedName>
</protein>
<evidence type="ECO:0000256" key="1">
    <source>
        <dbReference type="SAM" id="MobiDB-lite"/>
    </source>
</evidence>
<sequence length="74" mass="8189">MTEDGKNTSAYAWIWSTLILLLAVVAYFFLHTWLVNDVDRPNPHPLTVIEGNAATPAPQLPEHKTLDGQAAPYS</sequence>
<dbReference type="RefSeq" id="WP_215871350.1">
    <property type="nucleotide sequence ID" value="NZ_JAAXYO010000133.1"/>
</dbReference>
<keyword evidence="4" id="KW-1185">Reference proteome</keyword>
<dbReference type="EMBL" id="JAAXYO010000133">
    <property type="protein sequence ID" value="MBU2788306.1"/>
    <property type="molecule type" value="Genomic_DNA"/>
</dbReference>
<evidence type="ECO:0000313" key="4">
    <source>
        <dbReference type="Proteomes" id="UP001197378"/>
    </source>
</evidence>
<keyword evidence="2" id="KW-1133">Transmembrane helix</keyword>
<accession>A0AAE2YQT3</accession>
<evidence type="ECO:0000256" key="2">
    <source>
        <dbReference type="SAM" id="Phobius"/>
    </source>
</evidence>
<evidence type="ECO:0000313" key="3">
    <source>
        <dbReference type="EMBL" id="MBU2788306.1"/>
    </source>
</evidence>
<organism evidence="3 4">
    <name type="scientific">Igneacidithiobacillus copahuensis</name>
    <dbReference type="NCBI Taxonomy" id="2724909"/>
    <lineage>
        <taxon>Bacteria</taxon>
        <taxon>Pseudomonadati</taxon>
        <taxon>Pseudomonadota</taxon>
        <taxon>Acidithiobacillia</taxon>
        <taxon>Acidithiobacillales</taxon>
        <taxon>Acidithiobacillaceae</taxon>
        <taxon>Igneacidithiobacillus</taxon>
    </lineage>
</organism>
<keyword evidence="2" id="KW-0472">Membrane</keyword>